<name>A0A3N4N054_9NEIS</name>
<protein>
    <submittedName>
        <fullName evidence="2">Uncharacterized protein</fullName>
    </submittedName>
</protein>
<keyword evidence="1" id="KW-0472">Membrane</keyword>
<keyword evidence="1" id="KW-0812">Transmembrane</keyword>
<reference evidence="2 3" key="1">
    <citation type="submission" date="2018-11" db="EMBL/GenBank/DDBJ databases">
        <title>Neisseria weixii sp. nov. isolated from the rectal contents of plateau pika (Ochotona cruzoniae).</title>
        <authorList>
            <person name="Zhang G."/>
        </authorList>
    </citation>
    <scope>NUCLEOTIDE SEQUENCE [LARGE SCALE GENOMIC DNA]</scope>
    <source>
        <strain evidence="2 3">10009</strain>
    </source>
</reference>
<evidence type="ECO:0000313" key="3">
    <source>
        <dbReference type="Proteomes" id="UP000272412"/>
    </source>
</evidence>
<dbReference type="AlphaFoldDB" id="A0A3N4N054"/>
<dbReference type="OrthoDB" id="8605878at2"/>
<comment type="caution">
    <text evidence="2">The sequence shown here is derived from an EMBL/GenBank/DDBJ whole genome shotgun (WGS) entry which is preliminary data.</text>
</comment>
<feature type="transmembrane region" description="Helical" evidence="1">
    <location>
        <begin position="34"/>
        <end position="52"/>
    </location>
</feature>
<proteinExistence type="predicted"/>
<keyword evidence="1" id="KW-1133">Transmembrane helix</keyword>
<dbReference type="Proteomes" id="UP000272412">
    <property type="component" value="Unassembled WGS sequence"/>
</dbReference>
<dbReference type="EMBL" id="RPFL01000007">
    <property type="protein sequence ID" value="RPD89421.1"/>
    <property type="molecule type" value="Genomic_DNA"/>
</dbReference>
<dbReference type="RefSeq" id="WP_123804552.1">
    <property type="nucleotide sequence ID" value="NZ_RPFL01000007.1"/>
</dbReference>
<sequence>MILAIITALPSAIVAYMMICRLNAKKRRLSDLEGWAFLLLLGGAVYTVYTAVSYGKLPTMGKLFLDFGICLYFGSREIRTSQWRKRRFRHG</sequence>
<gene>
    <name evidence="2" type="ORF">EGK74_04165</name>
</gene>
<organism evidence="2 3">
    <name type="scientific">Neisseria weixii</name>
    <dbReference type="NCBI Taxonomy" id="1853276"/>
    <lineage>
        <taxon>Bacteria</taxon>
        <taxon>Pseudomonadati</taxon>
        <taxon>Pseudomonadota</taxon>
        <taxon>Betaproteobacteria</taxon>
        <taxon>Neisseriales</taxon>
        <taxon>Neisseriaceae</taxon>
        <taxon>Neisseria</taxon>
    </lineage>
</organism>
<evidence type="ECO:0000256" key="1">
    <source>
        <dbReference type="SAM" id="Phobius"/>
    </source>
</evidence>
<evidence type="ECO:0000313" key="2">
    <source>
        <dbReference type="EMBL" id="RPD89421.1"/>
    </source>
</evidence>
<keyword evidence="3" id="KW-1185">Reference proteome</keyword>
<accession>A0A3N4N054</accession>